<evidence type="ECO:0000256" key="1">
    <source>
        <dbReference type="ARBA" id="ARBA00000085"/>
    </source>
</evidence>
<dbReference type="PROSITE" id="PS50112">
    <property type="entry name" value="PAS"/>
    <property type="match status" value="2"/>
</dbReference>
<dbReference type="SUPFAM" id="SSF55874">
    <property type="entry name" value="ATPase domain of HSP90 chaperone/DNA topoisomerase II/histidine kinase"/>
    <property type="match status" value="1"/>
</dbReference>
<dbReference type="PANTHER" id="PTHR43304:SF1">
    <property type="entry name" value="PAC DOMAIN-CONTAINING PROTEIN"/>
    <property type="match status" value="1"/>
</dbReference>
<keyword evidence="3" id="KW-0597">Phosphoprotein</keyword>
<dbReference type="PRINTS" id="PR00344">
    <property type="entry name" value="BCTRLSENSOR"/>
</dbReference>
<reference evidence="9 10" key="1">
    <citation type="journal article" date="2023" name="Microbiol. Resour. Announc.">
        <title>Complete Genome Sequence of Imperialibacter roseus strain P4T.</title>
        <authorList>
            <person name="Tizabi D.R."/>
            <person name="Bachvaroff T."/>
            <person name="Hill R.T."/>
        </authorList>
    </citation>
    <scope>NUCLEOTIDE SEQUENCE [LARGE SCALE GENOMIC DNA]</scope>
    <source>
        <strain evidence="9 10">P4T</strain>
    </source>
</reference>
<accession>A0ABZ0IXX7</accession>
<dbReference type="InterPro" id="IPR036890">
    <property type="entry name" value="HATPase_C_sf"/>
</dbReference>
<evidence type="ECO:0000259" key="8">
    <source>
        <dbReference type="PROSITE" id="PS50113"/>
    </source>
</evidence>
<evidence type="ECO:0000313" key="9">
    <source>
        <dbReference type="EMBL" id="WOK08984.1"/>
    </source>
</evidence>
<dbReference type="SUPFAM" id="SSF55785">
    <property type="entry name" value="PYP-like sensor domain (PAS domain)"/>
    <property type="match status" value="5"/>
</dbReference>
<evidence type="ECO:0000259" key="7">
    <source>
        <dbReference type="PROSITE" id="PS50112"/>
    </source>
</evidence>
<dbReference type="Pfam" id="PF08448">
    <property type="entry name" value="PAS_4"/>
    <property type="match status" value="2"/>
</dbReference>
<dbReference type="EC" id="2.7.13.3" evidence="2"/>
<dbReference type="PROSITE" id="PS50113">
    <property type="entry name" value="PAC"/>
    <property type="match status" value="4"/>
</dbReference>
<evidence type="ECO:0000256" key="5">
    <source>
        <dbReference type="ARBA" id="ARBA00022777"/>
    </source>
</evidence>
<keyword evidence="5" id="KW-0418">Kinase</keyword>
<dbReference type="SUPFAM" id="SSF47384">
    <property type="entry name" value="Homodimeric domain of signal transducing histidine kinase"/>
    <property type="match status" value="1"/>
</dbReference>
<feature type="domain" description="PAS" evidence="7">
    <location>
        <begin position="516"/>
        <end position="560"/>
    </location>
</feature>
<dbReference type="PANTHER" id="PTHR43304">
    <property type="entry name" value="PHYTOCHROME-LIKE PROTEIN CPH1"/>
    <property type="match status" value="1"/>
</dbReference>
<feature type="domain" description="PAC" evidence="8">
    <location>
        <begin position="214"/>
        <end position="264"/>
    </location>
</feature>
<evidence type="ECO:0000313" key="10">
    <source>
        <dbReference type="Proteomes" id="UP001302349"/>
    </source>
</evidence>
<dbReference type="Gene3D" id="3.30.565.10">
    <property type="entry name" value="Histidine kinase-like ATPase, C-terminal domain"/>
    <property type="match status" value="1"/>
</dbReference>
<dbReference type="Gene3D" id="3.30.450.20">
    <property type="entry name" value="PAS domain"/>
    <property type="match status" value="5"/>
</dbReference>
<dbReference type="InterPro" id="IPR004358">
    <property type="entry name" value="Sig_transdc_His_kin-like_C"/>
</dbReference>
<feature type="domain" description="PAS" evidence="7">
    <location>
        <begin position="137"/>
        <end position="190"/>
    </location>
</feature>
<evidence type="ECO:0000256" key="2">
    <source>
        <dbReference type="ARBA" id="ARBA00012438"/>
    </source>
</evidence>
<comment type="catalytic activity">
    <reaction evidence="1">
        <text>ATP + protein L-histidine = ADP + protein N-phospho-L-histidine.</text>
        <dbReference type="EC" id="2.7.13.3"/>
    </reaction>
</comment>
<evidence type="ECO:0000259" key="6">
    <source>
        <dbReference type="PROSITE" id="PS50109"/>
    </source>
</evidence>
<feature type="domain" description="Histidine kinase" evidence="6">
    <location>
        <begin position="681"/>
        <end position="890"/>
    </location>
</feature>
<dbReference type="Pfam" id="PF02518">
    <property type="entry name" value="HATPase_c"/>
    <property type="match status" value="1"/>
</dbReference>
<dbReference type="InterPro" id="IPR052162">
    <property type="entry name" value="Sensor_kinase/Photoreceptor"/>
</dbReference>
<feature type="domain" description="PAC" evidence="8">
    <location>
        <begin position="604"/>
        <end position="656"/>
    </location>
</feature>
<dbReference type="InterPro" id="IPR035965">
    <property type="entry name" value="PAS-like_dom_sf"/>
</dbReference>
<dbReference type="PROSITE" id="PS50109">
    <property type="entry name" value="HIS_KIN"/>
    <property type="match status" value="1"/>
</dbReference>
<dbReference type="InterPro" id="IPR000014">
    <property type="entry name" value="PAS"/>
</dbReference>
<name>A0ABZ0IXX7_9BACT</name>
<organism evidence="9 10">
    <name type="scientific">Imperialibacter roseus</name>
    <dbReference type="NCBI Taxonomy" id="1324217"/>
    <lineage>
        <taxon>Bacteria</taxon>
        <taxon>Pseudomonadati</taxon>
        <taxon>Bacteroidota</taxon>
        <taxon>Cytophagia</taxon>
        <taxon>Cytophagales</taxon>
        <taxon>Flammeovirgaceae</taxon>
        <taxon>Imperialibacter</taxon>
    </lineage>
</organism>
<evidence type="ECO:0000256" key="4">
    <source>
        <dbReference type="ARBA" id="ARBA00022679"/>
    </source>
</evidence>
<keyword evidence="4" id="KW-0808">Transferase</keyword>
<feature type="domain" description="PAC" evidence="8">
    <location>
        <begin position="464"/>
        <end position="515"/>
    </location>
</feature>
<dbReference type="Gene3D" id="1.10.287.130">
    <property type="match status" value="1"/>
</dbReference>
<keyword evidence="10" id="KW-1185">Reference proteome</keyword>
<dbReference type="CDD" id="cd00130">
    <property type="entry name" value="PAS"/>
    <property type="match status" value="4"/>
</dbReference>
<proteinExistence type="predicted"/>
<sequence>MLNKSSNHDAQRGIDFGVQFADHIGAMLAYWDKNEVCRFANKAYREWFGKSREQMVDKITMQELLGPLYGKNQPFIAEVLKGNPQHFEREITKPSGETRNVQANYYPDIQNGEVMGFFVHVADISSTKKLEKEIKASEMKFRGLLESAPDAIVLVDKTGAINMINSMSEKLFGYTRDELVGKPIEILIPERFRKAHPGQRSGFFANPHARPMGEGLELFGLKKNGTEFPVEISISPIELPEGMFVSAAIRDISWRKRVEGEVNASNERNKIFVDQSPNAIAMFDTELRYMAASRKWIDDYGLSGRDILGHSHYEIFPEIGDDWKKIHQECLAGAINTCEEAYFKRADGTEQWITWDVRPWYISEGKIGGLLMYTADITQSKLRDVEKKRIEYILEKTNQIAKVSTWEFDIDRGITIWDDIANDIFDLPRGTRPDKDAIINYYGQESRNKLLAATEELATTGKPYDLDLEVISAKGNQKWLRIIGEAEFADGRCVKRYGMIEDITDRKLAEEALHIANEELNAIFNTGPIAIIGTDKNGTITHFNRGAELMLQYSAEEMVGLQTPQLIHVEAEVLKRSTELTELFGREISGFDTLVELAKQGNHESREWTYVRKDGSKFPVQLIVTALRNQAEEVSGFIGIATDITERFEDQKKLLEAKNNLEILAERLTKQNSQLTNFTHIISHNLRSPVGNLTSLLHLYEISEEKEEKELIFSKFEIVINHLSSTLNTLINTLKIKTEDANILEPVRFDEVLRKTMEIITVQIEESEIAIKSDFSAVAEIQYNRSYMESIFLNLLTNAIKYRSNQRSPEVTISTSKVKGNIVLKFSDNGLGIDMAKFRDKLFGLNKTFHGNDEAKGVGLFLTKTQVEAMGGSISAESEAGKGTTFTVNF</sequence>
<gene>
    <name evidence="9" type="ORF">RT717_10095</name>
</gene>
<feature type="domain" description="PAC" evidence="8">
    <location>
        <begin position="337"/>
        <end position="389"/>
    </location>
</feature>
<evidence type="ECO:0000256" key="3">
    <source>
        <dbReference type="ARBA" id="ARBA00022553"/>
    </source>
</evidence>
<protein>
    <recommendedName>
        <fullName evidence="2">histidine kinase</fullName>
        <ecNumber evidence="2">2.7.13.3</ecNumber>
    </recommendedName>
</protein>
<dbReference type="RefSeq" id="WP_317491611.1">
    <property type="nucleotide sequence ID" value="NZ_CP136051.1"/>
</dbReference>
<dbReference type="EMBL" id="CP136051">
    <property type="protein sequence ID" value="WOK08984.1"/>
    <property type="molecule type" value="Genomic_DNA"/>
</dbReference>
<dbReference type="SMART" id="SM00086">
    <property type="entry name" value="PAC"/>
    <property type="match status" value="5"/>
</dbReference>
<dbReference type="InterPro" id="IPR005467">
    <property type="entry name" value="His_kinase_dom"/>
</dbReference>
<dbReference type="InterPro" id="IPR036097">
    <property type="entry name" value="HisK_dim/P_sf"/>
</dbReference>
<dbReference type="InterPro" id="IPR000700">
    <property type="entry name" value="PAS-assoc_C"/>
</dbReference>
<dbReference type="Proteomes" id="UP001302349">
    <property type="component" value="Chromosome"/>
</dbReference>
<dbReference type="InterPro" id="IPR013656">
    <property type="entry name" value="PAS_4"/>
</dbReference>
<dbReference type="InterPro" id="IPR003594">
    <property type="entry name" value="HATPase_dom"/>
</dbReference>
<dbReference type="SMART" id="SM00387">
    <property type="entry name" value="HATPase_c"/>
    <property type="match status" value="1"/>
</dbReference>
<dbReference type="SMART" id="SM00091">
    <property type="entry name" value="PAS"/>
    <property type="match status" value="5"/>
</dbReference>
<dbReference type="InterPro" id="IPR001610">
    <property type="entry name" value="PAC"/>
</dbReference>
<dbReference type="NCBIfam" id="TIGR00229">
    <property type="entry name" value="sensory_box"/>
    <property type="match status" value="4"/>
</dbReference>
<dbReference type="Pfam" id="PF13426">
    <property type="entry name" value="PAS_9"/>
    <property type="match status" value="2"/>
</dbReference>